<dbReference type="STRING" id="1817864.A2Z21_00115"/>
<dbReference type="InterPro" id="IPR042106">
    <property type="entry name" value="Nuo/plastoQ_OxRdtase_6_NuoJ"/>
</dbReference>
<feature type="transmembrane region" description="Helical" evidence="2">
    <location>
        <begin position="89"/>
        <end position="110"/>
    </location>
</feature>
<dbReference type="GO" id="GO:0048038">
    <property type="term" value="F:quinone binding"/>
    <property type="evidence" value="ECO:0007669"/>
    <property type="project" value="UniProtKB-UniRule"/>
</dbReference>
<dbReference type="EC" id="7.1.1.-" evidence="2"/>
<gene>
    <name evidence="3" type="ORF">A2Z21_00115</name>
</gene>
<keyword evidence="2" id="KW-1133">Transmembrane helix</keyword>
<dbReference type="Proteomes" id="UP000179157">
    <property type="component" value="Unassembled WGS sequence"/>
</dbReference>
<dbReference type="PANTHER" id="PTHR33269:SF17">
    <property type="entry name" value="NADH-UBIQUINONE OXIDOREDUCTASE CHAIN 6"/>
    <property type="match status" value="1"/>
</dbReference>
<name>A0A1F5UPH4_FRAXR</name>
<comment type="similarity">
    <text evidence="1 2">Belongs to the complex I subunit 6 family.</text>
</comment>
<proteinExistence type="inferred from homology"/>
<keyword evidence="2" id="KW-0812">Transmembrane</keyword>
<reference evidence="3 4" key="1">
    <citation type="journal article" date="2016" name="Nat. Commun.">
        <title>Thousands of microbial genomes shed light on interconnected biogeochemical processes in an aquifer system.</title>
        <authorList>
            <person name="Anantharaman K."/>
            <person name="Brown C.T."/>
            <person name="Hug L.A."/>
            <person name="Sharon I."/>
            <person name="Castelle C.J."/>
            <person name="Probst A.J."/>
            <person name="Thomas B.C."/>
            <person name="Singh A."/>
            <person name="Wilkins M.J."/>
            <person name="Karaoz U."/>
            <person name="Brodie E.L."/>
            <person name="Williams K.H."/>
            <person name="Hubbard S.S."/>
            <person name="Banfield J.F."/>
        </authorList>
    </citation>
    <scope>NUCLEOTIDE SEQUENCE [LARGE SCALE GENOMIC DNA]</scope>
    <source>
        <strain evidence="4">RBG_16_55_9</strain>
    </source>
</reference>
<feature type="transmembrane region" description="Helical" evidence="2">
    <location>
        <begin position="138"/>
        <end position="159"/>
    </location>
</feature>
<dbReference type="EMBL" id="MFGX01000121">
    <property type="protein sequence ID" value="OGF53043.1"/>
    <property type="molecule type" value="Genomic_DNA"/>
</dbReference>
<evidence type="ECO:0000313" key="4">
    <source>
        <dbReference type="Proteomes" id="UP000179157"/>
    </source>
</evidence>
<keyword evidence="2" id="KW-0472">Membrane</keyword>
<sequence>MRSVLFWILALAAVGSSLTMITRSKPVHSAIAFLGTLVSLAGLFLLLYAQFVAILQIVIYAGAILVLFLFVIMLLHARSGEGSVEKLRLQRPLAIVLSLALLAGVSFLFLQAGLSEAPTPAAGMGTAEEVGKTLFDHFILPFEVASVLLLAGILGAVVLSKKESWS</sequence>
<comment type="caution">
    <text evidence="3">The sequence shown here is derived from an EMBL/GenBank/DDBJ whole genome shotgun (WGS) entry which is preliminary data.</text>
</comment>
<dbReference type="GO" id="GO:0005886">
    <property type="term" value="C:plasma membrane"/>
    <property type="evidence" value="ECO:0007669"/>
    <property type="project" value="UniProtKB-SubCell"/>
</dbReference>
<accession>A0A1F5UPH4</accession>
<evidence type="ECO:0000256" key="1">
    <source>
        <dbReference type="ARBA" id="ARBA00005698"/>
    </source>
</evidence>
<dbReference type="AlphaFoldDB" id="A0A1F5UPH4"/>
<comment type="function">
    <text evidence="2">NDH-1 shuttles electrons from NADH, via FMN and iron-sulfur (Fe-S) centers, to quinones in the respiratory chain. Couples the redox reaction to proton translocation (for every two electrons transferred, four hydrogen ions are translocated across the cytoplasmic membrane), and thus conserves the redox energy in a proton gradient.</text>
</comment>
<feature type="transmembrane region" description="Helical" evidence="2">
    <location>
        <begin position="57"/>
        <end position="77"/>
    </location>
</feature>
<dbReference type="InterPro" id="IPR001457">
    <property type="entry name" value="NADH_UbQ/plastoQ_OxRdtase_su6"/>
</dbReference>
<dbReference type="PANTHER" id="PTHR33269">
    <property type="entry name" value="NADH-UBIQUINONE OXIDOREDUCTASE CHAIN 6"/>
    <property type="match status" value="1"/>
</dbReference>
<comment type="subcellular location">
    <subcellularLocation>
        <location evidence="2">Cell membrane</location>
        <topology evidence="2">Multi-pass membrane protein</topology>
    </subcellularLocation>
</comment>
<feature type="transmembrane region" description="Helical" evidence="2">
    <location>
        <begin position="6"/>
        <end position="23"/>
    </location>
</feature>
<dbReference type="Gene3D" id="1.20.120.1200">
    <property type="entry name" value="NADH-ubiquinone/plastoquinone oxidoreductase chain 6, subunit NuoJ"/>
    <property type="match status" value="1"/>
</dbReference>
<comment type="catalytic activity">
    <reaction evidence="2">
        <text>a quinone + NADH + 5 H(+)(in) = a quinol + NAD(+) + 4 H(+)(out)</text>
        <dbReference type="Rhea" id="RHEA:57888"/>
        <dbReference type="ChEBI" id="CHEBI:15378"/>
        <dbReference type="ChEBI" id="CHEBI:24646"/>
        <dbReference type="ChEBI" id="CHEBI:57540"/>
        <dbReference type="ChEBI" id="CHEBI:57945"/>
        <dbReference type="ChEBI" id="CHEBI:132124"/>
    </reaction>
</comment>
<dbReference type="GO" id="GO:0008137">
    <property type="term" value="F:NADH dehydrogenase (ubiquinone) activity"/>
    <property type="evidence" value="ECO:0007669"/>
    <property type="project" value="UniProtKB-UniRule"/>
</dbReference>
<protein>
    <recommendedName>
        <fullName evidence="2">NADH-quinone oxidoreductase subunit J</fullName>
        <ecNumber evidence="2">7.1.1.-</ecNumber>
    </recommendedName>
</protein>
<organism evidence="3 4">
    <name type="scientific">Fraserbacteria sp. (strain RBG_16_55_9)</name>
    <dbReference type="NCBI Taxonomy" id="1817864"/>
    <lineage>
        <taxon>Bacteria</taxon>
        <taxon>Candidatus Fraseribacteriota</taxon>
    </lineage>
</organism>
<keyword evidence="2" id="KW-0520">NAD</keyword>
<dbReference type="Pfam" id="PF00499">
    <property type="entry name" value="Oxidored_q3"/>
    <property type="match status" value="1"/>
</dbReference>
<keyword evidence="2" id="KW-1003">Cell membrane</keyword>
<evidence type="ECO:0000256" key="2">
    <source>
        <dbReference type="RuleBase" id="RU004429"/>
    </source>
</evidence>
<evidence type="ECO:0000313" key="3">
    <source>
        <dbReference type="EMBL" id="OGF53043.1"/>
    </source>
</evidence>
<keyword evidence="2" id="KW-0874">Quinone</keyword>
<feature type="transmembrane region" description="Helical" evidence="2">
    <location>
        <begin position="30"/>
        <end position="51"/>
    </location>
</feature>